<comment type="subcellular location">
    <subcellularLocation>
        <location evidence="1">Cell envelope</location>
    </subcellularLocation>
</comment>
<reference evidence="6 7" key="1">
    <citation type="submission" date="2022-01" db="EMBL/GenBank/DDBJ databases">
        <title>Nocardioides sp. nov., an actinomycete isolated from mining soil.</title>
        <authorList>
            <person name="Liu L."/>
        </authorList>
    </citation>
    <scope>NUCLEOTIDE SEQUENCE [LARGE SCALE GENOMIC DNA]</scope>
    <source>
        <strain evidence="6 7">KLBMP 9356</strain>
    </source>
</reference>
<dbReference type="PANTHER" id="PTHR42852">
    <property type="entry name" value="THIOL:DISULFIDE INTERCHANGE PROTEIN DSBE"/>
    <property type="match status" value="1"/>
</dbReference>
<dbReference type="Pfam" id="PF00578">
    <property type="entry name" value="AhpC-TSA"/>
    <property type="match status" value="1"/>
</dbReference>
<dbReference type="InterPro" id="IPR036249">
    <property type="entry name" value="Thioredoxin-like_sf"/>
</dbReference>
<evidence type="ECO:0000256" key="3">
    <source>
        <dbReference type="ARBA" id="ARBA00023157"/>
    </source>
</evidence>
<accession>A0ABS9HDD0</accession>
<evidence type="ECO:0000259" key="5">
    <source>
        <dbReference type="Pfam" id="PF00578"/>
    </source>
</evidence>
<name>A0ABS9HDD0_9ACTN</name>
<dbReference type="RefSeq" id="WP_236401883.1">
    <property type="nucleotide sequence ID" value="NZ_JAKJHZ010000007.1"/>
</dbReference>
<proteinExistence type="predicted"/>
<evidence type="ECO:0000256" key="1">
    <source>
        <dbReference type="ARBA" id="ARBA00004196"/>
    </source>
</evidence>
<dbReference type="SUPFAM" id="SSF52833">
    <property type="entry name" value="Thioredoxin-like"/>
    <property type="match status" value="1"/>
</dbReference>
<feature type="domain" description="Alkyl hydroperoxide reductase subunit C/ Thiol specific antioxidant" evidence="5">
    <location>
        <begin position="120"/>
        <end position="221"/>
    </location>
</feature>
<dbReference type="EMBL" id="JAKJHZ010000007">
    <property type="protein sequence ID" value="MCF6378126.1"/>
    <property type="molecule type" value="Genomic_DNA"/>
</dbReference>
<sequence>MILLHANGSFELPDSFTPTSTPLPPGSSRPLWVEAGTLEDGLGWVLKPQGVCIDDACVPLIPRDEFVDVDGRVNVTALAERTGRPLVVDQSTGIASLGEPAGEESTVTSVAPGQVVLDLVGGGQLDLSHLRGRKVLLAAWASWCLCRHDLAGWEEEYRALRPHGLEVVSVALDERAADTLPWLEEAEASHHACVDPRHRVAEVFGMVNVPMVVWIDEAGDVVRPADTQFATEHGAAVSGLDWRGARAALRRWVLDGDSGVTEDTHAPEASYEEQLARAHWRIAGVLLERDDREGAARHLEAAGEAAPHDFTIRRAGLKLRGEDPFGELYWDMRESLLASGGAVYRPLPDWQGRR</sequence>
<dbReference type="InterPro" id="IPR050553">
    <property type="entry name" value="Thioredoxin_ResA/DsbE_sf"/>
</dbReference>
<keyword evidence="2" id="KW-0201">Cytochrome c-type biogenesis</keyword>
<comment type="caution">
    <text evidence="6">The sequence shown here is derived from an EMBL/GenBank/DDBJ whole genome shotgun (WGS) entry which is preliminary data.</text>
</comment>
<evidence type="ECO:0000313" key="7">
    <source>
        <dbReference type="Proteomes" id="UP001201161"/>
    </source>
</evidence>
<dbReference type="Proteomes" id="UP001201161">
    <property type="component" value="Unassembled WGS sequence"/>
</dbReference>
<keyword evidence="3" id="KW-1015">Disulfide bond</keyword>
<dbReference type="PANTHER" id="PTHR42852:SF6">
    <property type="entry name" value="THIOL:DISULFIDE INTERCHANGE PROTEIN DSBE"/>
    <property type="match status" value="1"/>
</dbReference>
<evidence type="ECO:0000256" key="4">
    <source>
        <dbReference type="ARBA" id="ARBA00023284"/>
    </source>
</evidence>
<evidence type="ECO:0000256" key="2">
    <source>
        <dbReference type="ARBA" id="ARBA00022748"/>
    </source>
</evidence>
<dbReference type="CDD" id="cd02966">
    <property type="entry name" value="TlpA_like_family"/>
    <property type="match status" value="1"/>
</dbReference>
<organism evidence="6 7">
    <name type="scientific">Nocardioides potassii</name>
    <dbReference type="NCBI Taxonomy" id="2911371"/>
    <lineage>
        <taxon>Bacteria</taxon>
        <taxon>Bacillati</taxon>
        <taxon>Actinomycetota</taxon>
        <taxon>Actinomycetes</taxon>
        <taxon>Propionibacteriales</taxon>
        <taxon>Nocardioidaceae</taxon>
        <taxon>Nocardioides</taxon>
    </lineage>
</organism>
<dbReference type="InterPro" id="IPR000866">
    <property type="entry name" value="AhpC/TSA"/>
</dbReference>
<protein>
    <submittedName>
        <fullName evidence="6">TlpA family protein disulfide reductase</fullName>
    </submittedName>
</protein>
<evidence type="ECO:0000313" key="6">
    <source>
        <dbReference type="EMBL" id="MCF6378126.1"/>
    </source>
</evidence>
<dbReference type="Gene3D" id="3.40.30.10">
    <property type="entry name" value="Glutaredoxin"/>
    <property type="match status" value="1"/>
</dbReference>
<keyword evidence="7" id="KW-1185">Reference proteome</keyword>
<keyword evidence="4" id="KW-0676">Redox-active center</keyword>
<gene>
    <name evidence="6" type="ORF">L2K70_10980</name>
</gene>